<feature type="compositionally biased region" description="Polar residues" evidence="4">
    <location>
        <begin position="1208"/>
        <end position="1221"/>
    </location>
</feature>
<evidence type="ECO:0000259" key="6">
    <source>
        <dbReference type="PROSITE" id="PS51651"/>
    </source>
</evidence>
<feature type="domain" description="C2 DOCK-type" evidence="5">
    <location>
        <begin position="611"/>
        <end position="807"/>
    </location>
</feature>
<dbReference type="SMART" id="SM00233">
    <property type="entry name" value="PH"/>
    <property type="match status" value="1"/>
</dbReference>
<comment type="similarity">
    <text evidence="3">Belongs to the DOCK family.</text>
</comment>
<protein>
    <submittedName>
        <fullName evidence="7">Uncharacterized protein</fullName>
    </submittedName>
</protein>
<evidence type="ECO:0000313" key="8">
    <source>
        <dbReference type="Proteomes" id="UP000007799"/>
    </source>
</evidence>
<dbReference type="RefSeq" id="XP_004997075.1">
    <property type="nucleotide sequence ID" value="XM_004997018.1"/>
</dbReference>
<dbReference type="PANTHER" id="PTHR23317">
    <property type="entry name" value="DEDICATOR OF CYTOKINESIS DOCK"/>
    <property type="match status" value="1"/>
</dbReference>
<proteinExistence type="inferred from homology"/>
<dbReference type="Pfam" id="PF11878">
    <property type="entry name" value="DOCK_C-D_N"/>
    <property type="match status" value="1"/>
</dbReference>
<dbReference type="InParanoid" id="F2U0U0"/>
<dbReference type="InterPro" id="IPR046770">
    <property type="entry name" value="DOCKER_Lobe_B"/>
</dbReference>
<dbReference type="Pfam" id="PF20422">
    <property type="entry name" value="DHR-2_Lobe_B"/>
    <property type="match status" value="1"/>
</dbReference>
<dbReference type="SUPFAM" id="SSF50729">
    <property type="entry name" value="PH domain-like"/>
    <property type="match status" value="1"/>
</dbReference>
<keyword evidence="8" id="KW-1185">Reference proteome</keyword>
<dbReference type="EMBL" id="GL832958">
    <property type="protein sequence ID" value="EGD80514.1"/>
    <property type="molecule type" value="Genomic_DNA"/>
</dbReference>
<accession>F2U0U0</accession>
<dbReference type="InterPro" id="IPR035892">
    <property type="entry name" value="C2_domain_sf"/>
</dbReference>
<dbReference type="Proteomes" id="UP000007799">
    <property type="component" value="Unassembled WGS sequence"/>
</dbReference>
<dbReference type="KEGG" id="sre:PTSG_01105"/>
<dbReference type="FunCoup" id="F2U0U0">
    <property type="interactions" value="1361"/>
</dbReference>
<evidence type="ECO:0000259" key="5">
    <source>
        <dbReference type="PROSITE" id="PS51650"/>
    </source>
</evidence>
<dbReference type="InterPro" id="IPR046769">
    <property type="entry name" value="DOCKER_Lobe_A"/>
</dbReference>
<evidence type="ECO:0000256" key="3">
    <source>
        <dbReference type="PROSITE-ProRule" id="PRU00983"/>
    </source>
</evidence>
<dbReference type="Pfam" id="PF14429">
    <property type="entry name" value="DOCK-C2"/>
    <property type="match status" value="1"/>
</dbReference>
<sequence length="1947" mass="221669">MPRAIAIDGGLEESSGTDSFRRPKPVEVPDLEAIFEAKRDAINSDELKHLLLPPKDEIKVQDIERLSRTIDSSVPENTYEQTNDLFARKCIEFYSGGWNIVERKDEGDRVPSPTLVPLVYESDLKHAHKSSAQDLMHELANISSKEILNSSLLCSRAESRDTSDTPVKGQKKEPAVSLKAKAKKRVVVFRFKTERGPPILEFAKDDKRAHKEELDLSASNSIEYDDNSTDTFVINFDEGAYVFQCEDMATREKWVSTVADKVNLWRRVVPQANGGADVPDSPLEPSPQRFSLKNTRGPKVDTKSVFLDLSQSRSPQDRKSLRSRLARPDLLAVYQVDDAAPLSKPIPPPPHMSEYLGHRFVVTCQDLTMRMNLSANGRPLNPEPFFCSLVLYDIRENCVVSERFHFDLNQQRHGYCEVDTSAAHLETRSRRAVFSVSDPHPEIYLVLFVEKTLQKDFNAVIEAYIRGADNPKAAERQSKAAADAMARHGGQRMPFAWAARPVFRSDKELDTRAEFSPLFRQDLEKMREEDMFRVLHEYHRTMVKTSTQGKLRFTMVPGAFTASVERYASNYPTVTPSLLPVAPYPDKELAPRREVMSFYPRALQHAHLTYYDFLYVYPRSVNFAAKRVSKSSSARNVLCRIMLLDTDKFALDPNPSGAPLVYGRSNTQRYVSYAETTVSYHTRQPTFNEEVKIALPPTVSRHHHLLFTFFHVAVKEKKKSKTMVRLGHAVLPLAVALTTNRARFHMCVASASAGYDGHDLPPNYLEQIKMEGKTRDTYDKECEQEPLPGLRWLDDGKPLFVVDTRSHSTVRHHDDHLRKFFNACARHDRTTRSDTELCNAIKGLHAMQDATLFGFLPVIFNQLLELLPSSPSNHDDVTANVITYLLYAVGRMPVTAHERSQLVHQYVEHVFKTSYDSTSMRAVHDGLAHQLLPILKDGQTRDSVVLYAWFFLRLISKSMAQFLFETKMHKKPRKKRFPQVACKFDYIRIICSYSQFVSLNLPLSPETLDECVSACDHTFKRRHYPAWVLLSNVTSMLDHPDRNLRQRAIATLRNVLMRHDRQLTASSRAARERVAMLYFPVVHMVTAHSQYLTTSSTAEPRSPLHLSHDATRDLLACFLFVLKNYDPQLIIYYHRTAFSRSFFDVLRHAIDTFHFKGRKEIVAAMMDAPITHQHAIKIIEEGYTTVKRKGSSASGLIDWRTRTRSVVDRQSLSASTPNGSHLGTPRKKTIERSGTSPVPPLEEQSSTTRFRLSTVGSSSALQGALSPQKIDKAVLHAGHFAMESAFVVLEMLELILQDFPDTIEEQDGMNYVAQDSFGILLELLRKEPSDNIVPHVFASIKAFAETYPTVLFNPQVDYNQELCHTALRACSSSLPRLQKYSAVLLYFLLKQNISRMTQDVLVSVSKIAGTLTESADKRLQTAIDKVAELAQANAARSQPGFSSEVEGLMRRVRTVLVNTSKFQQYKSDPETLVDLQWDVANSYSTSPDLRLTWLEKMASNQAESKCWVEAGMCVVHGAAITAQVLAVRDPNSPYRLKDFEAISPNINMERLDALAVEQAKSLTSPLFTTRDWCTWFRVAISCFKRAEYYELVGAKLYNLITPRFEEQNRYTLLSEAHSDLHECYEHILQANKNRMRHFATYYRVKFFGAAFETMDGKEFIYKEPNITPLATVSIRLKSLYTKHLAGKAALEMITDSNDVDASTLDASKAYLQITHVEPYFDEEELAERAFHFHRNYKLQRFIYETPFTASGKARSESVTEQCKRKTILTLANSAFFPALRKRCRLYACPHMCLSPIRVAIDEMTKKLLKIEEIVEASIPNLVMLQLQLQGTLTSQVNAGPMQYAAEFLGKKDQFPKRDIRKLSDLFEKLLEHMRAGVEVHRRLISEEHLELQVQLEAGLDRMSATLEQLIPSIRQKKRRSMRQMPQPKGVSDKVDEPGIHYLNHLLG</sequence>
<dbReference type="GO" id="GO:0007264">
    <property type="term" value="P:small GTPase-mediated signal transduction"/>
    <property type="evidence" value="ECO:0007669"/>
    <property type="project" value="InterPro"/>
</dbReference>
<dbReference type="Gene3D" id="2.30.29.30">
    <property type="entry name" value="Pleckstrin-homology domain (PH domain)/Phosphotyrosine-binding domain (PTB)"/>
    <property type="match status" value="1"/>
</dbReference>
<dbReference type="GO" id="GO:0005085">
    <property type="term" value="F:guanyl-nucleotide exchange factor activity"/>
    <property type="evidence" value="ECO:0007669"/>
    <property type="project" value="UniProtKB-KW"/>
</dbReference>
<dbReference type="Gene3D" id="1.25.40.410">
    <property type="match status" value="1"/>
</dbReference>
<gene>
    <name evidence="7" type="ORF">PTSG_01105</name>
</gene>
<feature type="domain" description="DOCKER" evidence="6">
    <location>
        <begin position="1481"/>
        <end position="1915"/>
    </location>
</feature>
<dbReference type="InterPro" id="IPR001849">
    <property type="entry name" value="PH_domain"/>
</dbReference>
<name>F2U0U0_SALR5</name>
<evidence type="ECO:0000256" key="1">
    <source>
        <dbReference type="ARBA" id="ARBA00022553"/>
    </source>
</evidence>
<dbReference type="InterPro" id="IPR043162">
    <property type="entry name" value="DOCK_C_lobe_C"/>
</dbReference>
<dbReference type="PANTHER" id="PTHR23317:SF76">
    <property type="entry name" value="LD20667P"/>
    <property type="match status" value="1"/>
</dbReference>
<evidence type="ECO:0000256" key="2">
    <source>
        <dbReference type="ARBA" id="ARBA00022658"/>
    </source>
</evidence>
<feature type="region of interest" description="Disordered" evidence="4">
    <location>
        <begin position="273"/>
        <end position="297"/>
    </location>
</feature>
<reference evidence="7" key="1">
    <citation type="submission" date="2009-08" db="EMBL/GenBank/DDBJ databases">
        <title>Annotation of Salpingoeca rosetta.</title>
        <authorList>
            <consortium name="The Broad Institute Genome Sequencing Platform"/>
            <person name="Russ C."/>
            <person name="Cuomo C."/>
            <person name="Burger G."/>
            <person name="Gray M.W."/>
            <person name="Holland P.W.H."/>
            <person name="King N."/>
            <person name="Lang F.B.F."/>
            <person name="Roger A.J."/>
            <person name="Ruiz-Trillo I."/>
            <person name="Young S.K."/>
            <person name="Zeng Q."/>
            <person name="Gargeya S."/>
            <person name="Alvarado L."/>
            <person name="Berlin A."/>
            <person name="Chapman S.B."/>
            <person name="Chen Z."/>
            <person name="Freedman E."/>
            <person name="Gellesch M."/>
            <person name="Goldberg J."/>
            <person name="Griggs A."/>
            <person name="Gujja S."/>
            <person name="Heilman E."/>
            <person name="Heiman D."/>
            <person name="Howarth C."/>
            <person name="Mehta T."/>
            <person name="Neiman D."/>
            <person name="Pearson M."/>
            <person name="Roberts A."/>
            <person name="Saif S."/>
            <person name="Shea T."/>
            <person name="Shenoy N."/>
            <person name="Sisk P."/>
            <person name="Stolte C."/>
            <person name="Sykes S."/>
            <person name="White J."/>
            <person name="Yandava C."/>
            <person name="Haas B."/>
            <person name="Nusbaum C."/>
            <person name="Birren B."/>
        </authorList>
    </citation>
    <scope>NUCLEOTIDE SEQUENCE [LARGE SCALE GENOMIC DNA]</scope>
    <source>
        <strain evidence="7">ATCC 50818</strain>
    </source>
</reference>
<dbReference type="InterPro" id="IPR043161">
    <property type="entry name" value="DOCK_C_lobe_A"/>
</dbReference>
<dbReference type="InterPro" id="IPR046773">
    <property type="entry name" value="DOCKER_Lobe_C"/>
</dbReference>
<dbReference type="SUPFAM" id="SSF48371">
    <property type="entry name" value="ARM repeat"/>
    <property type="match status" value="1"/>
</dbReference>
<dbReference type="OMA" id="TFYHLGC"/>
<dbReference type="Gene3D" id="2.60.40.150">
    <property type="entry name" value="C2 domain"/>
    <property type="match status" value="1"/>
</dbReference>
<evidence type="ECO:0000256" key="4">
    <source>
        <dbReference type="SAM" id="MobiDB-lite"/>
    </source>
</evidence>
<dbReference type="InterPro" id="IPR026791">
    <property type="entry name" value="DOCK"/>
</dbReference>
<dbReference type="eggNOG" id="KOG1997">
    <property type="taxonomic scope" value="Eukaryota"/>
</dbReference>
<dbReference type="OrthoDB" id="47328at2759"/>
<dbReference type="PROSITE" id="PS51651">
    <property type="entry name" value="DOCKER"/>
    <property type="match status" value="1"/>
</dbReference>
<keyword evidence="1" id="KW-0597">Phosphoprotein</keyword>
<organism evidence="8">
    <name type="scientific">Salpingoeca rosetta (strain ATCC 50818 / BSB-021)</name>
    <dbReference type="NCBI Taxonomy" id="946362"/>
    <lineage>
        <taxon>Eukaryota</taxon>
        <taxon>Choanoflagellata</taxon>
        <taxon>Craspedida</taxon>
        <taxon>Salpingoecidae</taxon>
        <taxon>Salpingoeca</taxon>
    </lineage>
</organism>
<dbReference type="GeneID" id="16077670"/>
<evidence type="ECO:0000313" key="7">
    <source>
        <dbReference type="EMBL" id="EGD80514.1"/>
    </source>
</evidence>
<dbReference type="Gene3D" id="1.20.58.740">
    <property type="match status" value="1"/>
</dbReference>
<keyword evidence="2" id="KW-0344">Guanine-nucleotide releasing factor</keyword>
<feature type="region of interest" description="Disordered" evidence="4">
    <location>
        <begin position="1915"/>
        <end position="1936"/>
    </location>
</feature>
<dbReference type="InterPro" id="IPR027357">
    <property type="entry name" value="DOCKER_dom"/>
</dbReference>
<dbReference type="Pfam" id="PF20421">
    <property type="entry name" value="DHR-2_Lobe_C"/>
    <property type="match status" value="1"/>
</dbReference>
<dbReference type="CDD" id="cd11684">
    <property type="entry name" value="DHR2_DOCK"/>
    <property type="match status" value="1"/>
</dbReference>
<dbReference type="InterPro" id="IPR011993">
    <property type="entry name" value="PH-like_dom_sf"/>
</dbReference>
<dbReference type="STRING" id="946362.F2U0U0"/>
<dbReference type="InterPro" id="IPR016024">
    <property type="entry name" value="ARM-type_fold"/>
</dbReference>
<dbReference type="InterPro" id="IPR027007">
    <property type="entry name" value="C2_DOCK-type_domain"/>
</dbReference>
<dbReference type="PROSITE" id="PS51650">
    <property type="entry name" value="C2_DOCK"/>
    <property type="match status" value="1"/>
</dbReference>
<feature type="region of interest" description="Disordered" evidence="4">
    <location>
        <begin position="1208"/>
        <end position="1249"/>
    </location>
</feature>
<dbReference type="InterPro" id="IPR021816">
    <property type="entry name" value="DOCK_C/D_N"/>
</dbReference>
<feature type="region of interest" description="Disordered" evidence="4">
    <location>
        <begin position="1"/>
        <end position="23"/>
    </location>
</feature>
<dbReference type="Pfam" id="PF06920">
    <property type="entry name" value="DHR-2_Lobe_A"/>
    <property type="match status" value="1"/>
</dbReference>